<accession>A0AA41MVS1</accession>
<protein>
    <submittedName>
        <fullName evidence="1">Syncrip protein, incomplete match</fullName>
    </submittedName>
</protein>
<name>A0AA41MVS1_SCICA</name>
<evidence type="ECO:0000313" key="1">
    <source>
        <dbReference type="EMBL" id="MBZ3878996.1"/>
    </source>
</evidence>
<dbReference type="EMBL" id="JAATJV010345673">
    <property type="protein sequence ID" value="MBZ3878996.1"/>
    <property type="molecule type" value="Genomic_DNA"/>
</dbReference>
<organism evidence="1 2">
    <name type="scientific">Sciurus carolinensis</name>
    <name type="common">Eastern gray squirrel</name>
    <dbReference type="NCBI Taxonomy" id="30640"/>
    <lineage>
        <taxon>Eukaryota</taxon>
        <taxon>Metazoa</taxon>
        <taxon>Chordata</taxon>
        <taxon>Craniata</taxon>
        <taxon>Vertebrata</taxon>
        <taxon>Euteleostomi</taxon>
        <taxon>Mammalia</taxon>
        <taxon>Eutheria</taxon>
        <taxon>Euarchontoglires</taxon>
        <taxon>Glires</taxon>
        <taxon>Rodentia</taxon>
        <taxon>Sciuromorpha</taxon>
        <taxon>Sciuridae</taxon>
        <taxon>Sciurinae</taxon>
        <taxon>Sciurini</taxon>
        <taxon>Sciurus</taxon>
    </lineage>
</organism>
<proteinExistence type="predicted"/>
<reference evidence="1" key="1">
    <citation type="submission" date="2020-03" db="EMBL/GenBank/DDBJ databases">
        <title>Studies in the Genomics of Life Span.</title>
        <authorList>
            <person name="Glass D."/>
        </authorList>
    </citation>
    <scope>NUCLEOTIDE SEQUENCE</scope>
    <source>
        <strain evidence="1">SUZIE</strain>
        <tissue evidence="1">Muscle</tissue>
    </source>
</reference>
<dbReference type="Proteomes" id="UP001166674">
    <property type="component" value="Unassembled WGS sequence"/>
</dbReference>
<keyword evidence="2" id="KW-1185">Reference proteome</keyword>
<comment type="caution">
    <text evidence="1">The sequence shown here is derived from an EMBL/GenBank/DDBJ whole genome shotgun (WGS) entry which is preliminary data.</text>
</comment>
<sequence length="73" mass="8258">MRIDTMVMKLFKLELEEGEVEEQGALLHAEVVGLLLPEVESVIHREEVLGQQEAFEVGEEVPNNKEALGRERS</sequence>
<evidence type="ECO:0000313" key="2">
    <source>
        <dbReference type="Proteomes" id="UP001166674"/>
    </source>
</evidence>
<gene>
    <name evidence="1" type="ORF">SUZIE_150730</name>
</gene>
<dbReference type="AlphaFoldDB" id="A0AA41MVS1"/>